<dbReference type="SUPFAM" id="SSF48452">
    <property type="entry name" value="TPR-like"/>
    <property type="match status" value="3"/>
</dbReference>
<dbReference type="Pfam" id="PF13432">
    <property type="entry name" value="TPR_16"/>
    <property type="match status" value="1"/>
</dbReference>
<comment type="caution">
    <text evidence="3">The sequence shown here is derived from an EMBL/GenBank/DDBJ whole genome shotgun (WGS) entry which is preliminary data.</text>
</comment>
<evidence type="ECO:0000256" key="1">
    <source>
        <dbReference type="ARBA" id="ARBA00022737"/>
    </source>
</evidence>
<keyword evidence="3" id="KW-0378">Hydrolase</keyword>
<dbReference type="InterPro" id="IPR051685">
    <property type="entry name" value="Ycf3/AcsC/BcsC/TPR_MFPF"/>
</dbReference>
<evidence type="ECO:0000256" key="2">
    <source>
        <dbReference type="ARBA" id="ARBA00022803"/>
    </source>
</evidence>
<keyword evidence="1" id="KW-0677">Repeat</keyword>
<dbReference type="InterPro" id="IPR011990">
    <property type="entry name" value="TPR-like_helical_dom_sf"/>
</dbReference>
<name>A0A1J5Q0S2_9ZZZZ</name>
<proteinExistence type="predicted"/>
<keyword evidence="2" id="KW-0802">TPR repeat</keyword>
<dbReference type="GO" id="GO:0008233">
    <property type="term" value="F:peptidase activity"/>
    <property type="evidence" value="ECO:0007669"/>
    <property type="project" value="UniProtKB-KW"/>
</dbReference>
<reference evidence="3" key="1">
    <citation type="submission" date="2016-10" db="EMBL/GenBank/DDBJ databases">
        <title>Sequence of Gallionella enrichment culture.</title>
        <authorList>
            <person name="Poehlein A."/>
            <person name="Muehling M."/>
            <person name="Daniel R."/>
        </authorList>
    </citation>
    <scope>NUCLEOTIDE SEQUENCE</scope>
</reference>
<gene>
    <name evidence="3" type="primary">bepA_77</name>
    <name evidence="3" type="ORF">GALL_472940</name>
</gene>
<protein>
    <submittedName>
        <fullName evidence="3">Beta-barrel assembly-enhancing protease</fullName>
    </submittedName>
</protein>
<keyword evidence="3" id="KW-0645">Protease</keyword>
<organism evidence="3">
    <name type="scientific">mine drainage metagenome</name>
    <dbReference type="NCBI Taxonomy" id="410659"/>
    <lineage>
        <taxon>unclassified sequences</taxon>
        <taxon>metagenomes</taxon>
        <taxon>ecological metagenomes</taxon>
    </lineage>
</organism>
<dbReference type="PANTHER" id="PTHR44943:SF5">
    <property type="entry name" value="BLL7697 PROTEIN"/>
    <property type="match status" value="1"/>
</dbReference>
<sequence length="534" mass="56762">MLQFLTLHRGRDVAKAELERLIASTDTPDKTVLKSLHAAFAFEDGDHKAAIAELQTLVADAPADAKTNAIKVALARMLAADGDQAAASKTIDDVLKADAGQIDAMKLKAGWLIDADNTGEALVVLRDALGQSPQDPALMTLMARAYERDGNRNLEADALLQAVNASNHAVPESLQYAGFLMNDAKYSSAESVLIDAVRVSPTNPDLLSALARTHLAMKDWTRASQDIDTLRALNTATTTDTANQLQVQLLQAQSRGDDLTAFLSNLANSGASSISADIALIRAQAQRGDLAGALTRSADLAAKNPDSAAAQLIHASVLGAMGRTEEEEPILRTMIAKDPKQEAVWNELYRLTLAKGDASASTTVLADALTALPDNADLLWTKAGVLEKSGDVEGAIAIYEGLYAKHSDSEIIANNLASLLATARSDNASLQRAFTVARRLRDSKQPAFQDTYGWISYRLGDYDTAALSLKAAATGLPHDPAVQYHLAAAYAAQHQDAAALAQYKLAAQLIDPAHPPAFKTQLDAEIARLTAVTK</sequence>
<dbReference type="Gene3D" id="1.25.40.10">
    <property type="entry name" value="Tetratricopeptide repeat domain"/>
    <property type="match status" value="3"/>
</dbReference>
<accession>A0A1J5Q0S2</accession>
<dbReference type="PANTHER" id="PTHR44943">
    <property type="entry name" value="CELLULOSE SYNTHASE OPERON PROTEIN C"/>
    <property type="match status" value="1"/>
</dbReference>
<dbReference type="EMBL" id="MLJW01003885">
    <property type="protein sequence ID" value="OIQ71091.1"/>
    <property type="molecule type" value="Genomic_DNA"/>
</dbReference>
<evidence type="ECO:0000313" key="3">
    <source>
        <dbReference type="EMBL" id="OIQ71091.1"/>
    </source>
</evidence>
<dbReference type="AlphaFoldDB" id="A0A1J5Q0S2"/>
<dbReference type="GO" id="GO:0006508">
    <property type="term" value="P:proteolysis"/>
    <property type="evidence" value="ECO:0007669"/>
    <property type="project" value="UniProtKB-KW"/>
</dbReference>